<evidence type="ECO:0000313" key="1">
    <source>
        <dbReference type="EMBL" id="CAB4151493.1"/>
    </source>
</evidence>
<accession>A0A6J5N2H7</accession>
<gene>
    <name evidence="1" type="ORF">UFOVP589_20</name>
</gene>
<sequence length="125" mass="13700">MTITAEAPRGGVAEYIGDTSYVFLLRNREIERFEDKHRGIFDLWDGLFGRGKKPTSIEVRNLLALALVGGGMKDAEADKVISEATPADLLRLYQIAQAVVGVAFMPDAVDEASKKKTAEDQNLTD</sequence>
<reference evidence="1" key="1">
    <citation type="submission" date="2020-04" db="EMBL/GenBank/DDBJ databases">
        <authorList>
            <person name="Chiriac C."/>
            <person name="Salcher M."/>
            <person name="Ghai R."/>
            <person name="Kavagutti S V."/>
        </authorList>
    </citation>
    <scope>NUCLEOTIDE SEQUENCE</scope>
</reference>
<name>A0A6J5N2H7_9CAUD</name>
<dbReference type="EMBL" id="LR796567">
    <property type="protein sequence ID" value="CAB4151493.1"/>
    <property type="molecule type" value="Genomic_DNA"/>
</dbReference>
<proteinExistence type="predicted"/>
<organism evidence="1">
    <name type="scientific">uncultured Caudovirales phage</name>
    <dbReference type="NCBI Taxonomy" id="2100421"/>
    <lineage>
        <taxon>Viruses</taxon>
        <taxon>Duplodnaviria</taxon>
        <taxon>Heunggongvirae</taxon>
        <taxon>Uroviricota</taxon>
        <taxon>Caudoviricetes</taxon>
        <taxon>Peduoviridae</taxon>
        <taxon>Maltschvirus</taxon>
        <taxon>Maltschvirus maltsch</taxon>
    </lineage>
</organism>
<protein>
    <submittedName>
        <fullName evidence="1">Phage tail tube protein, GTA-gp10</fullName>
    </submittedName>
</protein>